<evidence type="ECO:0000313" key="1">
    <source>
        <dbReference type="EMBL" id="KAI3709179.1"/>
    </source>
</evidence>
<sequence>MPNTNRHRHSDTRHDNATVSNQSPPKRNPKLLSIFLKFMVMSLILSLFLIFLGLAAIVLIHVLLFGSFLHRRRQHTTPLPTSSYSLLDLQNHLASFQYFTAASSSTDCSICLECFKEGDLCRALPVCDHVFHVHCVDSWLTKVPNCPVCRTPVRLELDRPSDSIVNDDDCKFLWTIGVGSQVVVN</sequence>
<keyword evidence="2" id="KW-1185">Reference proteome</keyword>
<evidence type="ECO:0000313" key="2">
    <source>
        <dbReference type="Proteomes" id="UP001055811"/>
    </source>
</evidence>
<dbReference type="EMBL" id="CM042015">
    <property type="protein sequence ID" value="KAI3709179.1"/>
    <property type="molecule type" value="Genomic_DNA"/>
</dbReference>
<name>A0ACB9AHT7_CICIN</name>
<organism evidence="1 2">
    <name type="scientific">Cichorium intybus</name>
    <name type="common">Chicory</name>
    <dbReference type="NCBI Taxonomy" id="13427"/>
    <lineage>
        <taxon>Eukaryota</taxon>
        <taxon>Viridiplantae</taxon>
        <taxon>Streptophyta</taxon>
        <taxon>Embryophyta</taxon>
        <taxon>Tracheophyta</taxon>
        <taxon>Spermatophyta</taxon>
        <taxon>Magnoliopsida</taxon>
        <taxon>eudicotyledons</taxon>
        <taxon>Gunneridae</taxon>
        <taxon>Pentapetalae</taxon>
        <taxon>asterids</taxon>
        <taxon>campanulids</taxon>
        <taxon>Asterales</taxon>
        <taxon>Asteraceae</taxon>
        <taxon>Cichorioideae</taxon>
        <taxon>Cichorieae</taxon>
        <taxon>Cichoriinae</taxon>
        <taxon>Cichorium</taxon>
    </lineage>
</organism>
<reference evidence="2" key="1">
    <citation type="journal article" date="2022" name="Mol. Ecol. Resour.">
        <title>The genomes of chicory, endive, great burdock and yacon provide insights into Asteraceae palaeo-polyploidization history and plant inulin production.</title>
        <authorList>
            <person name="Fan W."/>
            <person name="Wang S."/>
            <person name="Wang H."/>
            <person name="Wang A."/>
            <person name="Jiang F."/>
            <person name="Liu H."/>
            <person name="Zhao H."/>
            <person name="Xu D."/>
            <person name="Zhang Y."/>
        </authorList>
    </citation>
    <scope>NUCLEOTIDE SEQUENCE [LARGE SCALE GENOMIC DNA]</scope>
    <source>
        <strain evidence="2">cv. Punajuju</strain>
    </source>
</reference>
<proteinExistence type="predicted"/>
<protein>
    <submittedName>
        <fullName evidence="1">Uncharacterized protein</fullName>
    </submittedName>
</protein>
<dbReference type="Proteomes" id="UP001055811">
    <property type="component" value="Linkage Group LG07"/>
</dbReference>
<gene>
    <name evidence="1" type="ORF">L2E82_38938</name>
</gene>
<accession>A0ACB9AHT7</accession>
<comment type="caution">
    <text evidence="1">The sequence shown here is derived from an EMBL/GenBank/DDBJ whole genome shotgun (WGS) entry which is preliminary data.</text>
</comment>
<reference evidence="1 2" key="2">
    <citation type="journal article" date="2022" name="Mol. Ecol. Resour.">
        <title>The genomes of chicory, endive, great burdock and yacon provide insights into Asteraceae paleo-polyploidization history and plant inulin production.</title>
        <authorList>
            <person name="Fan W."/>
            <person name="Wang S."/>
            <person name="Wang H."/>
            <person name="Wang A."/>
            <person name="Jiang F."/>
            <person name="Liu H."/>
            <person name="Zhao H."/>
            <person name="Xu D."/>
            <person name="Zhang Y."/>
        </authorList>
    </citation>
    <scope>NUCLEOTIDE SEQUENCE [LARGE SCALE GENOMIC DNA]</scope>
    <source>
        <strain evidence="2">cv. Punajuju</strain>
        <tissue evidence="1">Leaves</tissue>
    </source>
</reference>